<comment type="similarity">
    <text evidence="3 14">Belongs to the anaerobic coproporphyrinogen-III oxidase family.</text>
</comment>
<dbReference type="Proteomes" id="UP000703893">
    <property type="component" value="Unassembled WGS sequence"/>
</dbReference>
<dbReference type="EC" id="1.3.98.3" evidence="14"/>
<dbReference type="Gene3D" id="3.20.20.70">
    <property type="entry name" value="Aldolase class I"/>
    <property type="match status" value="1"/>
</dbReference>
<dbReference type="AlphaFoldDB" id="A0A937X7F0"/>
<dbReference type="InterPro" id="IPR058240">
    <property type="entry name" value="rSAM_sf"/>
</dbReference>
<evidence type="ECO:0000256" key="5">
    <source>
        <dbReference type="ARBA" id="ARBA00022485"/>
    </source>
</evidence>
<name>A0A937X7F0_9BACT</name>
<feature type="binding site" evidence="15">
    <location>
        <position position="76"/>
    </location>
    <ligand>
        <name>S-adenosyl-L-methionine</name>
        <dbReference type="ChEBI" id="CHEBI:59789"/>
        <label>1</label>
    </ligand>
</feature>
<dbReference type="Pfam" id="PF06969">
    <property type="entry name" value="HemN_C"/>
    <property type="match status" value="1"/>
</dbReference>
<evidence type="ECO:0000313" key="18">
    <source>
        <dbReference type="EMBL" id="MBM3275710.1"/>
    </source>
</evidence>
<keyword evidence="6 14" id="KW-0963">Cytoplasm</keyword>
<evidence type="ECO:0000256" key="10">
    <source>
        <dbReference type="ARBA" id="ARBA00023004"/>
    </source>
</evidence>
<dbReference type="PROSITE" id="PS51918">
    <property type="entry name" value="RADICAL_SAM"/>
    <property type="match status" value="1"/>
</dbReference>
<dbReference type="InterPro" id="IPR004558">
    <property type="entry name" value="Coprogen_oxidase_HemN"/>
</dbReference>
<comment type="catalytic activity">
    <reaction evidence="13 14">
        <text>coproporphyrinogen III + 2 S-adenosyl-L-methionine = protoporphyrinogen IX + 2 5'-deoxyadenosine + 2 L-methionine + 2 CO2</text>
        <dbReference type="Rhea" id="RHEA:15425"/>
        <dbReference type="ChEBI" id="CHEBI:16526"/>
        <dbReference type="ChEBI" id="CHEBI:17319"/>
        <dbReference type="ChEBI" id="CHEBI:57307"/>
        <dbReference type="ChEBI" id="CHEBI:57309"/>
        <dbReference type="ChEBI" id="CHEBI:57844"/>
        <dbReference type="ChEBI" id="CHEBI:59789"/>
        <dbReference type="EC" id="1.3.98.3"/>
    </reaction>
</comment>
<dbReference type="SUPFAM" id="SSF102114">
    <property type="entry name" value="Radical SAM enzymes"/>
    <property type="match status" value="1"/>
</dbReference>
<dbReference type="GO" id="GO:0004109">
    <property type="term" value="F:coproporphyrinogen oxidase activity"/>
    <property type="evidence" value="ECO:0007669"/>
    <property type="project" value="InterPro"/>
</dbReference>
<protein>
    <recommendedName>
        <fullName evidence="14">Coproporphyrinogen-III oxidase</fullName>
        <ecNumber evidence="14">1.3.98.3</ecNumber>
    </recommendedName>
</protein>
<proteinExistence type="inferred from homology"/>
<keyword evidence="10 14" id="KW-0408">Iron</keyword>
<keyword evidence="11 14" id="KW-0411">Iron-sulfur</keyword>
<comment type="pathway">
    <text evidence="2 14">Porphyrin-containing compound metabolism; protoporphyrin-IX biosynthesis; protoporphyrinogen-IX from coproporphyrinogen-III (AdoMet route): step 1/1.</text>
</comment>
<evidence type="ECO:0000256" key="4">
    <source>
        <dbReference type="ARBA" id="ARBA00011245"/>
    </source>
</evidence>
<dbReference type="SMART" id="SM00729">
    <property type="entry name" value="Elp3"/>
    <property type="match status" value="1"/>
</dbReference>
<dbReference type="Gene3D" id="1.10.10.920">
    <property type="match status" value="1"/>
</dbReference>
<feature type="binding site" evidence="15">
    <location>
        <position position="193"/>
    </location>
    <ligand>
        <name>S-adenosyl-L-methionine</name>
        <dbReference type="ChEBI" id="CHEBI:59789"/>
        <label>2</label>
    </ligand>
</feature>
<evidence type="ECO:0000256" key="2">
    <source>
        <dbReference type="ARBA" id="ARBA00004785"/>
    </source>
</evidence>
<evidence type="ECO:0000256" key="13">
    <source>
        <dbReference type="ARBA" id="ARBA00048321"/>
    </source>
</evidence>
<feature type="binding site" evidence="15">
    <location>
        <position position="230"/>
    </location>
    <ligand>
        <name>S-adenosyl-L-methionine</name>
        <dbReference type="ChEBI" id="CHEBI:59789"/>
        <label>2</label>
    </ligand>
</feature>
<feature type="binding site" evidence="15">
    <location>
        <begin position="134"/>
        <end position="135"/>
    </location>
    <ligand>
        <name>S-adenosyl-L-methionine</name>
        <dbReference type="ChEBI" id="CHEBI:59789"/>
        <label>2</label>
    </ligand>
</feature>
<evidence type="ECO:0000256" key="6">
    <source>
        <dbReference type="ARBA" id="ARBA00022490"/>
    </source>
</evidence>
<comment type="subunit">
    <text evidence="4">Monomer.</text>
</comment>
<dbReference type="PIRSF" id="PIRSF000167">
    <property type="entry name" value="HemN"/>
    <property type="match status" value="1"/>
</dbReference>
<keyword evidence="9 14" id="KW-0560">Oxidoreductase</keyword>
<comment type="caution">
    <text evidence="18">The sequence shown here is derived from an EMBL/GenBank/DDBJ whole genome shotgun (WGS) entry which is preliminary data.</text>
</comment>
<dbReference type="PANTHER" id="PTHR13932:SF6">
    <property type="entry name" value="OXYGEN-INDEPENDENT COPROPORPHYRINOGEN III OXIDASE"/>
    <property type="match status" value="1"/>
</dbReference>
<evidence type="ECO:0000256" key="7">
    <source>
        <dbReference type="ARBA" id="ARBA00022691"/>
    </source>
</evidence>
<feature type="domain" description="Radical SAM core" evidence="17">
    <location>
        <begin position="67"/>
        <end position="302"/>
    </location>
</feature>
<evidence type="ECO:0000256" key="3">
    <source>
        <dbReference type="ARBA" id="ARBA00005493"/>
    </source>
</evidence>
<feature type="binding site" evidence="15">
    <location>
        <position position="166"/>
    </location>
    <ligand>
        <name>S-adenosyl-L-methionine</name>
        <dbReference type="ChEBI" id="CHEBI:59789"/>
        <label>1</label>
    </ligand>
</feature>
<organism evidence="18 19">
    <name type="scientific">Candidatus Tanganyikabacteria bacterium</name>
    <dbReference type="NCBI Taxonomy" id="2961651"/>
    <lineage>
        <taxon>Bacteria</taxon>
        <taxon>Bacillati</taxon>
        <taxon>Candidatus Sericytochromatia</taxon>
        <taxon>Candidatus Tanganyikabacteria</taxon>
    </lineage>
</organism>
<dbReference type="InterPro" id="IPR034505">
    <property type="entry name" value="Coproporphyrinogen-III_oxidase"/>
</dbReference>
<feature type="binding site" evidence="15">
    <location>
        <position position="205"/>
    </location>
    <ligand>
        <name>S-adenosyl-L-methionine</name>
        <dbReference type="ChEBI" id="CHEBI:59789"/>
        <label>2</label>
    </ligand>
</feature>
<dbReference type="SFLD" id="SFLDS00029">
    <property type="entry name" value="Radical_SAM"/>
    <property type="match status" value="1"/>
</dbReference>
<keyword evidence="8 14" id="KW-0479">Metal-binding</keyword>
<reference evidence="18 19" key="1">
    <citation type="submission" date="2019-03" db="EMBL/GenBank/DDBJ databases">
        <title>Lake Tanganyika Metagenome-Assembled Genomes (MAGs).</title>
        <authorList>
            <person name="Tran P."/>
        </authorList>
    </citation>
    <scope>NUCLEOTIDE SEQUENCE [LARGE SCALE GENOMIC DNA]</scope>
    <source>
        <strain evidence="18">K_DeepCast_65m_m2_236</strain>
    </source>
</reference>
<dbReference type="InterPro" id="IPR013785">
    <property type="entry name" value="Aldolase_TIM"/>
</dbReference>
<keyword evidence="5 14" id="KW-0004">4Fe-4S</keyword>
<comment type="cofactor">
    <cofactor evidence="14 16">
        <name>[4Fe-4S] cluster</name>
        <dbReference type="ChEBI" id="CHEBI:49883"/>
    </cofactor>
    <text evidence="14 16">Binds 1 [4Fe-4S] cluster. The cluster is coordinated with 3 cysteines and an exchangeable S-adenosyl-L-methionine.</text>
</comment>
<evidence type="ECO:0000256" key="14">
    <source>
        <dbReference type="PIRNR" id="PIRNR000167"/>
    </source>
</evidence>
<dbReference type="FunFam" id="1.10.10.920:FF:000001">
    <property type="entry name" value="Coproporphyrinogen-III oxidase"/>
    <property type="match status" value="1"/>
</dbReference>
<feature type="binding site" evidence="15">
    <location>
        <begin position="88"/>
        <end position="90"/>
    </location>
    <ligand>
        <name>S-adenosyl-L-methionine</name>
        <dbReference type="ChEBI" id="CHEBI:59789"/>
        <label>2</label>
    </ligand>
</feature>
<feature type="binding site" evidence="16">
    <location>
        <position position="86"/>
    </location>
    <ligand>
        <name>[4Fe-4S] cluster</name>
        <dbReference type="ChEBI" id="CHEBI:49883"/>
        <note>4Fe-4S-S-AdoMet</note>
    </ligand>
</feature>
<dbReference type="GO" id="GO:0005737">
    <property type="term" value="C:cytoplasm"/>
    <property type="evidence" value="ECO:0007669"/>
    <property type="project" value="UniProtKB-SubCell"/>
</dbReference>
<feature type="binding site" evidence="15">
    <location>
        <position position="348"/>
    </location>
    <ligand>
        <name>S-adenosyl-L-methionine</name>
        <dbReference type="ChEBI" id="CHEBI:59789"/>
        <label>1</label>
    </ligand>
</feature>
<dbReference type="GO" id="GO:0051989">
    <property type="term" value="F:coproporphyrinogen dehydrogenase activity"/>
    <property type="evidence" value="ECO:0007669"/>
    <property type="project" value="UniProtKB-EC"/>
</dbReference>
<dbReference type="GO" id="GO:0006782">
    <property type="term" value="P:protoporphyrinogen IX biosynthetic process"/>
    <property type="evidence" value="ECO:0007669"/>
    <property type="project" value="TreeGrafter"/>
</dbReference>
<dbReference type="InterPro" id="IPR006638">
    <property type="entry name" value="Elp3/MiaA/NifB-like_rSAM"/>
</dbReference>
<comment type="subcellular location">
    <subcellularLocation>
        <location evidence="1 14">Cytoplasm</location>
    </subcellularLocation>
</comment>
<evidence type="ECO:0000256" key="11">
    <source>
        <dbReference type="ARBA" id="ARBA00023014"/>
    </source>
</evidence>
<evidence type="ECO:0000256" key="12">
    <source>
        <dbReference type="ARBA" id="ARBA00023244"/>
    </source>
</evidence>
<feature type="binding site" evidence="15">
    <location>
        <position position="133"/>
    </location>
    <ligand>
        <name>S-adenosyl-L-methionine</name>
        <dbReference type="ChEBI" id="CHEBI:59789"/>
        <label>1</label>
    </ligand>
</feature>
<evidence type="ECO:0000256" key="8">
    <source>
        <dbReference type="ARBA" id="ARBA00022723"/>
    </source>
</evidence>
<evidence type="ECO:0000313" key="19">
    <source>
        <dbReference type="Proteomes" id="UP000703893"/>
    </source>
</evidence>
<dbReference type="GO" id="GO:0046872">
    <property type="term" value="F:metal ion binding"/>
    <property type="evidence" value="ECO:0007669"/>
    <property type="project" value="UniProtKB-KW"/>
</dbReference>
<dbReference type="Pfam" id="PF04055">
    <property type="entry name" value="Radical_SAM"/>
    <property type="match status" value="1"/>
</dbReference>
<evidence type="ECO:0000256" key="1">
    <source>
        <dbReference type="ARBA" id="ARBA00004496"/>
    </source>
</evidence>
<keyword evidence="7 14" id="KW-0949">S-adenosyl-L-methionine</keyword>
<feature type="binding site" evidence="15">
    <location>
        <position position="264"/>
    </location>
    <ligand>
        <name>S-adenosyl-L-methionine</name>
        <dbReference type="ChEBI" id="CHEBI:59789"/>
        <label>2</label>
    </ligand>
</feature>
<dbReference type="GO" id="GO:0051539">
    <property type="term" value="F:4 iron, 4 sulfur cluster binding"/>
    <property type="evidence" value="ECO:0007669"/>
    <property type="project" value="UniProtKB-KW"/>
</dbReference>
<dbReference type="NCBIfam" id="TIGR00538">
    <property type="entry name" value="hemN"/>
    <property type="match status" value="1"/>
</dbReference>
<evidence type="ECO:0000256" key="16">
    <source>
        <dbReference type="PIRSR" id="PIRSR000167-2"/>
    </source>
</evidence>
<dbReference type="SFLD" id="SFLDG01065">
    <property type="entry name" value="anaerobic_coproporphyrinogen-I"/>
    <property type="match status" value="1"/>
</dbReference>
<dbReference type="CDD" id="cd01335">
    <property type="entry name" value="Radical_SAM"/>
    <property type="match status" value="1"/>
</dbReference>
<accession>A0A937X7F0</accession>
<feature type="binding site" evidence="16">
    <location>
        <position position="89"/>
    </location>
    <ligand>
        <name>[4Fe-4S] cluster</name>
        <dbReference type="ChEBI" id="CHEBI:49883"/>
        <note>4Fe-4S-S-AdoMet</note>
    </ligand>
</feature>
<evidence type="ECO:0000256" key="9">
    <source>
        <dbReference type="ARBA" id="ARBA00023002"/>
    </source>
</evidence>
<evidence type="ECO:0000259" key="17">
    <source>
        <dbReference type="PROSITE" id="PS51918"/>
    </source>
</evidence>
<dbReference type="PANTHER" id="PTHR13932">
    <property type="entry name" value="COPROPORPHYRINIGEN III OXIDASE"/>
    <property type="match status" value="1"/>
</dbReference>
<sequence length="477" mass="53853">MPRPSSRPPKPQATRASVALDTHIPRDLVDKYDQPGPRYTSYPTVPEWSADFGPADVASALAANAQDRAGVPLSLYIHVPFCAKLCYYCGCNIHLTRDDALVERYIAAVDREVGRIADMVDTGRPVVQIHWGGGTPTHLNPDQLTRLYGTLVRRFRVAAEAEISLEVHPNVTGSEQMETLASLGFNRVSMGVQDFDPAVQKAVNRLQPYEVTRDLVEIARRLNFQSVNLDLMYGLPLQTLEGFRDTLGKVGAIRPDRVALFNYAHLPAMFPHQKAFRELPDRELKLDLFELAIDYFVGQGYQYIGMDHFALPENELSRARQDRTLRRNFMGYTTCADSDLLSFGMSAISDLDGAFYQNERKLPGYFEAVEAGNLPTIRGMTLSAEDKLRRDVIYTLACHGHLDKRKVETRHGVSFDQHFAAELDDLRGMERDRLVRLDPEVIRVLPRGQVLIRNVCMPFDAYLRARPAAARRFSRTV</sequence>
<dbReference type="EMBL" id="VGJX01000687">
    <property type="protein sequence ID" value="MBM3275710.1"/>
    <property type="molecule type" value="Genomic_DNA"/>
</dbReference>
<dbReference type="InterPro" id="IPR007197">
    <property type="entry name" value="rSAM"/>
</dbReference>
<keyword evidence="12 14" id="KW-0627">Porphyrin biosynthesis</keyword>
<dbReference type="InterPro" id="IPR010723">
    <property type="entry name" value="HemN_C"/>
</dbReference>
<evidence type="ECO:0000256" key="15">
    <source>
        <dbReference type="PIRSR" id="PIRSR000167-1"/>
    </source>
</evidence>
<feature type="binding site" evidence="16">
    <location>
        <position position="82"/>
    </location>
    <ligand>
        <name>[4Fe-4S] cluster</name>
        <dbReference type="ChEBI" id="CHEBI:49883"/>
        <note>4Fe-4S-S-AdoMet</note>
    </ligand>
</feature>
<gene>
    <name evidence="18" type="primary">hemN</name>
    <name evidence="18" type="ORF">FJZ00_11195</name>
</gene>